<protein>
    <submittedName>
        <fullName evidence="1">Uncharacterized protein</fullName>
    </submittedName>
</protein>
<name>V6K6Z0_STRRC</name>
<reference evidence="1 2" key="1">
    <citation type="journal article" date="2014" name="Genome Announc.">
        <title>Draft Genome Sequence of Streptomyces roseochromogenes subsp. oscitans DS 12.976, Producer of the Aminocoumarin Antibiotic Clorobiocin.</title>
        <authorList>
            <person name="Ruckert C."/>
            <person name="Kalinowski J."/>
            <person name="Heide L."/>
            <person name="Apel A.K."/>
        </authorList>
    </citation>
    <scope>NUCLEOTIDE SEQUENCE [LARGE SCALE GENOMIC DNA]</scope>
    <source>
        <strain evidence="1 2">DS 12.976</strain>
    </source>
</reference>
<accession>V6K6Z0</accession>
<sequence>MVTYISVTAGLAYLATSPDALTWTPRPIPSGDGINWHSVDG</sequence>
<organism evidence="1 2">
    <name type="scientific">Streptomyces roseochromogenus subsp. oscitans DS 12.976</name>
    <dbReference type="NCBI Taxonomy" id="1352936"/>
    <lineage>
        <taxon>Bacteria</taxon>
        <taxon>Bacillati</taxon>
        <taxon>Actinomycetota</taxon>
        <taxon>Actinomycetes</taxon>
        <taxon>Kitasatosporales</taxon>
        <taxon>Streptomycetaceae</taxon>
        <taxon>Streptomyces</taxon>
    </lineage>
</organism>
<dbReference type="HOGENOM" id="CLU_3277489_0_0_11"/>
<dbReference type="EMBL" id="AWQX01000208">
    <property type="protein sequence ID" value="EST27813.1"/>
    <property type="molecule type" value="Genomic_DNA"/>
</dbReference>
<dbReference type="Proteomes" id="UP000017984">
    <property type="component" value="Chromosome"/>
</dbReference>
<dbReference type="PATRIC" id="fig|1352936.5.peg.5027"/>
<proteinExistence type="predicted"/>
<evidence type="ECO:0000313" key="1">
    <source>
        <dbReference type="EMBL" id="EST27813.1"/>
    </source>
</evidence>
<evidence type="ECO:0000313" key="2">
    <source>
        <dbReference type="Proteomes" id="UP000017984"/>
    </source>
</evidence>
<dbReference type="RefSeq" id="WP_023549391.1">
    <property type="nucleotide sequence ID" value="NZ_CM002285.1"/>
</dbReference>
<comment type="caution">
    <text evidence="1">The sequence shown here is derived from an EMBL/GenBank/DDBJ whole genome shotgun (WGS) entry which is preliminary data.</text>
</comment>
<gene>
    <name evidence="1" type="ORF">M878_24130</name>
</gene>
<keyword evidence="2" id="KW-1185">Reference proteome</keyword>
<dbReference type="AlphaFoldDB" id="V6K6Z0"/>